<dbReference type="GeneID" id="35395317"/>
<evidence type="ECO:0000313" key="2">
    <source>
        <dbReference type="Proteomes" id="UP000016800"/>
    </source>
</evidence>
<name>S0DMA5_GIBF5</name>
<protein>
    <submittedName>
        <fullName evidence="1">Uncharacterized protein</fullName>
    </submittedName>
</protein>
<dbReference type="HOGENOM" id="CLU_2210267_0_0_1"/>
<accession>S0DMA5</accession>
<gene>
    <name evidence="1" type="ORF">FFUJ_01834</name>
</gene>
<dbReference type="Proteomes" id="UP000016800">
    <property type="component" value="Chromosome I"/>
</dbReference>
<dbReference type="EMBL" id="HF679023">
    <property type="protein sequence ID" value="CCT61688.1"/>
    <property type="molecule type" value="Genomic_DNA"/>
</dbReference>
<sequence>MSEIQKYLKDDCLPALLLAGEQVSPIQLYKYKVIVASYHQVTRETEEQNMKVAQNPLAHTTLYTLKLSKKWFIEFMEDEHPEIDAQVELFAPDSHDQDHVLLKEHYC</sequence>
<organism evidence="1 2">
    <name type="scientific">Gibberella fujikuroi (strain CBS 195.34 / IMI 58289 / NRRL A-6831)</name>
    <name type="common">Bakanae and foot rot disease fungus</name>
    <name type="synonym">Fusarium fujikuroi</name>
    <dbReference type="NCBI Taxonomy" id="1279085"/>
    <lineage>
        <taxon>Eukaryota</taxon>
        <taxon>Fungi</taxon>
        <taxon>Dikarya</taxon>
        <taxon>Ascomycota</taxon>
        <taxon>Pezizomycotina</taxon>
        <taxon>Sordariomycetes</taxon>
        <taxon>Hypocreomycetidae</taxon>
        <taxon>Hypocreales</taxon>
        <taxon>Nectriaceae</taxon>
        <taxon>Fusarium</taxon>
        <taxon>Fusarium fujikuroi species complex</taxon>
    </lineage>
</organism>
<dbReference type="AlphaFoldDB" id="S0DMA5"/>
<dbReference type="RefSeq" id="XP_023423769.1">
    <property type="nucleotide sequence ID" value="XM_023574317.1"/>
</dbReference>
<proteinExistence type="predicted"/>
<keyword evidence="2" id="KW-1185">Reference proteome</keyword>
<evidence type="ECO:0000313" key="1">
    <source>
        <dbReference type="EMBL" id="CCT61688.1"/>
    </source>
</evidence>
<reference evidence="2" key="1">
    <citation type="journal article" date="2013" name="PLoS Pathog.">
        <title>Deciphering the cryptic genome: genome-wide analyses of the rice pathogen Fusarium fujikuroi reveal complex regulation of secondary metabolism and novel metabolites.</title>
        <authorList>
            <person name="Wiemann P."/>
            <person name="Sieber C.M."/>
            <person name="von Bargen K.W."/>
            <person name="Studt L."/>
            <person name="Niehaus E.M."/>
            <person name="Espino J.J."/>
            <person name="Huss K."/>
            <person name="Michielse C.B."/>
            <person name="Albermann S."/>
            <person name="Wagner D."/>
            <person name="Bergner S.V."/>
            <person name="Connolly L.R."/>
            <person name="Fischer A."/>
            <person name="Reuter G."/>
            <person name="Kleigrewe K."/>
            <person name="Bald T."/>
            <person name="Wingfield B.D."/>
            <person name="Ophir R."/>
            <person name="Freeman S."/>
            <person name="Hippler M."/>
            <person name="Smith K.M."/>
            <person name="Brown D.W."/>
            <person name="Proctor R.H."/>
            <person name="Munsterkotter M."/>
            <person name="Freitag M."/>
            <person name="Humpf H.U."/>
            <person name="Guldener U."/>
            <person name="Tudzynski B."/>
        </authorList>
    </citation>
    <scope>NUCLEOTIDE SEQUENCE [LARGE SCALE GENOMIC DNA]</scope>
    <source>
        <strain evidence="2">CBS 195.34 / IMI 58289 / NRRL A-6831</strain>
    </source>
</reference>
<dbReference type="VEuPathDB" id="FungiDB:FFUJ_01834"/>